<accession>A0A2T0QFH7</accession>
<dbReference type="PANTHER" id="PTHR16305">
    <property type="entry name" value="TESTICULAR SOLUBLE ADENYLYL CYCLASE"/>
    <property type="match status" value="1"/>
</dbReference>
<dbReference type="EMBL" id="PVZC01000001">
    <property type="protein sequence ID" value="PRY02603.1"/>
    <property type="molecule type" value="Genomic_DNA"/>
</dbReference>
<evidence type="ECO:0000259" key="4">
    <source>
        <dbReference type="PROSITE" id="PS50043"/>
    </source>
</evidence>
<dbReference type="Gene3D" id="1.10.10.10">
    <property type="entry name" value="Winged helix-like DNA-binding domain superfamily/Winged helix DNA-binding domain"/>
    <property type="match status" value="1"/>
</dbReference>
<dbReference type="Gene3D" id="1.25.40.10">
    <property type="entry name" value="Tetratricopeptide repeat domain"/>
    <property type="match status" value="1"/>
</dbReference>
<name>A0A2T0QFH7_9ACTN</name>
<dbReference type="PRINTS" id="PR00038">
    <property type="entry name" value="HTHLUXR"/>
</dbReference>
<feature type="region of interest" description="Disordered" evidence="3">
    <location>
        <begin position="1"/>
        <end position="20"/>
    </location>
</feature>
<dbReference type="InterPro" id="IPR041664">
    <property type="entry name" value="AAA_16"/>
</dbReference>
<evidence type="ECO:0000256" key="2">
    <source>
        <dbReference type="ARBA" id="ARBA00022840"/>
    </source>
</evidence>
<dbReference type="RefSeq" id="WP_106240451.1">
    <property type="nucleotide sequence ID" value="NZ_PVZC01000001.1"/>
</dbReference>
<dbReference type="GO" id="GO:0003677">
    <property type="term" value="F:DNA binding"/>
    <property type="evidence" value="ECO:0007669"/>
    <property type="project" value="InterPro"/>
</dbReference>
<dbReference type="GO" id="GO:0005524">
    <property type="term" value="F:ATP binding"/>
    <property type="evidence" value="ECO:0007669"/>
    <property type="project" value="UniProtKB-KW"/>
</dbReference>
<evidence type="ECO:0000256" key="1">
    <source>
        <dbReference type="ARBA" id="ARBA00022741"/>
    </source>
</evidence>
<evidence type="ECO:0000313" key="5">
    <source>
        <dbReference type="EMBL" id="PRY02603.1"/>
    </source>
</evidence>
<dbReference type="Pfam" id="PF00196">
    <property type="entry name" value="GerE"/>
    <property type="match status" value="1"/>
</dbReference>
<evidence type="ECO:0000256" key="3">
    <source>
        <dbReference type="SAM" id="MobiDB-lite"/>
    </source>
</evidence>
<dbReference type="PROSITE" id="PS00622">
    <property type="entry name" value="HTH_LUXR_1"/>
    <property type="match status" value="1"/>
</dbReference>
<reference evidence="5 6" key="1">
    <citation type="submission" date="2018-03" db="EMBL/GenBank/DDBJ databases">
        <title>Genomic Encyclopedia of Archaeal and Bacterial Type Strains, Phase II (KMG-II): from individual species to whole genera.</title>
        <authorList>
            <person name="Goeker M."/>
        </authorList>
    </citation>
    <scope>NUCLEOTIDE SEQUENCE [LARGE SCALE GENOMIC DNA]</scope>
    <source>
        <strain evidence="5 6">DSM 45601</strain>
    </source>
</reference>
<dbReference type="SUPFAM" id="SSF46894">
    <property type="entry name" value="C-terminal effector domain of the bipartite response regulators"/>
    <property type="match status" value="1"/>
</dbReference>
<dbReference type="OrthoDB" id="483at2"/>
<dbReference type="Proteomes" id="UP000237846">
    <property type="component" value="Unassembled WGS sequence"/>
</dbReference>
<dbReference type="AlphaFoldDB" id="A0A2T0QFH7"/>
<keyword evidence="2" id="KW-0067">ATP-binding</keyword>
<sequence>MPNARDHASPTVPPPGREGESKQLLDLVAAARAGRGGALAVRGDLGAGKTALLRHVRTVTDGMIVLSCAGTPLEAALPFAALHELLLPVLARVDVLAGDQAAALRGALAMEEAPADRFLVALATLTLLAELAGDAPLLLLADDVQWLDPASADVLAFVSRRVSGDPIALLCAGRRPGPDDPLRVLPELSLGPLPEDAAARVLDDQEAELAAPVRARLLAEAAGNPLALRTLPRLLSPGMRGGRLPLPDRLPLGDALTRAVGAATAGLEPEAAHALLVVALEETGRRAAVGEAVRLLGLPDTALAELADTGLVRADGDRIVFSQPLMRWYLRQAAPSAQQRAVHAALGAVFERAGDTARQAIHLAAARTEPDAAVADLLDQAARRAARHGGIAAAAPMWERAADLSPGAAERAERLLRAADAAWQVGRNGHARILLDRAAVDVHSPAARAERDRLNALLLAGGGDVTGAMALLADGAAVLARDDPAGAAELRLQAVRYAFDAEAMDAIGSGLAAIAELPLPPDNPVRRVGTAAAAMLHGRTLPAGEISASELHSAMLHWVDSPRPRPWMWPPPFQPSFGYDDTGARAAYLRAEATLRDRGMAGGLPVVLAQLCCLETLMGEWADAVVHAHEGLRLTVDIGERELDSAVFHGGLAYIAAAQGRADDCHRHVTEVLRLAVPGQARTARAQVGLALGLLELGEGRPAEALEQLLPIATPNGPSSHRFIAAFGASLLVEAAVRAGRLDQITPDVLAYVLPGRAPRNPVALAREHHVRALMATTSRDPGVQGQAVRHFEAALAEYTAVRRPFVQAGVHLDYGEWLRRNRRRAAARPQLRTALRLFTELGAQPAAQRARAELAAAGFERHTADAPAAEDARAEPAGGLPLTPQELQVARLAAAGLSNRRIAAQLFLSPRTVAHHLHAVFGKLDLRSRAELPGRVP</sequence>
<dbReference type="PROSITE" id="PS50043">
    <property type="entry name" value="HTH_LUXR_2"/>
    <property type="match status" value="1"/>
</dbReference>
<keyword evidence="6" id="KW-1185">Reference proteome</keyword>
<dbReference type="InterPro" id="IPR000792">
    <property type="entry name" value="Tscrpt_reg_LuxR_C"/>
</dbReference>
<dbReference type="InterPro" id="IPR027417">
    <property type="entry name" value="P-loop_NTPase"/>
</dbReference>
<dbReference type="GO" id="GO:0004016">
    <property type="term" value="F:adenylate cyclase activity"/>
    <property type="evidence" value="ECO:0007669"/>
    <property type="project" value="TreeGrafter"/>
</dbReference>
<dbReference type="PANTHER" id="PTHR16305:SF35">
    <property type="entry name" value="TRANSCRIPTIONAL ACTIVATOR DOMAIN"/>
    <property type="match status" value="1"/>
</dbReference>
<gene>
    <name evidence="5" type="ORF">CLV72_1011206</name>
</gene>
<dbReference type="Pfam" id="PF13191">
    <property type="entry name" value="AAA_16"/>
    <property type="match status" value="1"/>
</dbReference>
<dbReference type="GO" id="GO:0005737">
    <property type="term" value="C:cytoplasm"/>
    <property type="evidence" value="ECO:0007669"/>
    <property type="project" value="TreeGrafter"/>
</dbReference>
<dbReference type="CDD" id="cd06170">
    <property type="entry name" value="LuxR_C_like"/>
    <property type="match status" value="1"/>
</dbReference>
<dbReference type="InterPro" id="IPR036388">
    <property type="entry name" value="WH-like_DNA-bd_sf"/>
</dbReference>
<dbReference type="GO" id="GO:0006355">
    <property type="term" value="P:regulation of DNA-templated transcription"/>
    <property type="evidence" value="ECO:0007669"/>
    <property type="project" value="InterPro"/>
</dbReference>
<dbReference type="SMART" id="SM00421">
    <property type="entry name" value="HTH_LUXR"/>
    <property type="match status" value="1"/>
</dbReference>
<dbReference type="InterPro" id="IPR011990">
    <property type="entry name" value="TPR-like_helical_dom_sf"/>
</dbReference>
<comment type="caution">
    <text evidence="5">The sequence shown here is derived from an EMBL/GenBank/DDBJ whole genome shotgun (WGS) entry which is preliminary data.</text>
</comment>
<proteinExistence type="predicted"/>
<evidence type="ECO:0000313" key="6">
    <source>
        <dbReference type="Proteomes" id="UP000237846"/>
    </source>
</evidence>
<dbReference type="InterPro" id="IPR016032">
    <property type="entry name" value="Sig_transdc_resp-reg_C-effctor"/>
</dbReference>
<keyword evidence="1" id="KW-0547">Nucleotide-binding</keyword>
<protein>
    <submittedName>
        <fullName evidence="5">ATP/maltotriose-dependent transcriptional regulator MalT</fullName>
    </submittedName>
</protein>
<feature type="domain" description="HTH luxR-type" evidence="4">
    <location>
        <begin position="876"/>
        <end position="938"/>
    </location>
</feature>
<dbReference type="SUPFAM" id="SSF52540">
    <property type="entry name" value="P-loop containing nucleoside triphosphate hydrolases"/>
    <property type="match status" value="1"/>
</dbReference>
<organism evidence="5 6">
    <name type="scientific">Allonocardiopsis opalescens</name>
    <dbReference type="NCBI Taxonomy" id="1144618"/>
    <lineage>
        <taxon>Bacteria</taxon>
        <taxon>Bacillati</taxon>
        <taxon>Actinomycetota</taxon>
        <taxon>Actinomycetes</taxon>
        <taxon>Streptosporangiales</taxon>
        <taxon>Allonocardiopsis</taxon>
    </lineage>
</organism>